<dbReference type="Pfam" id="PF00027">
    <property type="entry name" value="cNMP_binding"/>
    <property type="match status" value="1"/>
</dbReference>
<dbReference type="InterPro" id="IPR000595">
    <property type="entry name" value="cNMP-bd_dom"/>
</dbReference>
<keyword evidence="3" id="KW-1185">Reference proteome</keyword>
<proteinExistence type="predicted"/>
<name>A0ABP8G6Z7_9BACT</name>
<dbReference type="EMBL" id="BAABFN010000021">
    <property type="protein sequence ID" value="GAA4318364.1"/>
    <property type="molecule type" value="Genomic_DNA"/>
</dbReference>
<feature type="domain" description="Cyclic nucleotide-binding" evidence="1">
    <location>
        <begin position="13"/>
        <end position="117"/>
    </location>
</feature>
<protein>
    <recommendedName>
        <fullName evidence="1">Cyclic nucleotide-binding domain-containing protein</fullName>
    </recommendedName>
</protein>
<organism evidence="2 3">
    <name type="scientific">Compostibacter hankyongensis</name>
    <dbReference type="NCBI Taxonomy" id="1007089"/>
    <lineage>
        <taxon>Bacteria</taxon>
        <taxon>Pseudomonadati</taxon>
        <taxon>Bacteroidota</taxon>
        <taxon>Chitinophagia</taxon>
        <taxon>Chitinophagales</taxon>
        <taxon>Chitinophagaceae</taxon>
        <taxon>Compostibacter</taxon>
    </lineage>
</organism>
<accession>A0ABP8G6Z7</accession>
<dbReference type="Proteomes" id="UP001501207">
    <property type="component" value="Unassembled WGS sequence"/>
</dbReference>
<dbReference type="InterPro" id="IPR018490">
    <property type="entry name" value="cNMP-bd_dom_sf"/>
</dbReference>
<evidence type="ECO:0000259" key="1">
    <source>
        <dbReference type="PROSITE" id="PS50042"/>
    </source>
</evidence>
<comment type="caution">
    <text evidence="2">The sequence shown here is derived from an EMBL/GenBank/DDBJ whole genome shotgun (WGS) entry which is preliminary data.</text>
</comment>
<sequence length="195" mass="23214">MPHQIALTDHIRRYIDLREEEIAPLLSYFKPLIIKRKTNILEEGKICKTNYFIASGCLRMFFVNRKGAEQITQLAIEGWWLSDYMSLSRQTPSSFYIQAVENCRLMALDQSSEKALLKAFPGMEHYFRVVMQQAYAAAQMRIRYLYDFSREELYRHFSMQFPEFLQRIPQYMLASFLGFTPEYLSEIRKKEAESR</sequence>
<dbReference type="Gene3D" id="2.60.120.10">
    <property type="entry name" value="Jelly Rolls"/>
    <property type="match status" value="1"/>
</dbReference>
<reference evidence="3" key="1">
    <citation type="journal article" date="2019" name="Int. J. Syst. Evol. Microbiol.">
        <title>The Global Catalogue of Microorganisms (GCM) 10K type strain sequencing project: providing services to taxonomists for standard genome sequencing and annotation.</title>
        <authorList>
            <consortium name="The Broad Institute Genomics Platform"/>
            <consortium name="The Broad Institute Genome Sequencing Center for Infectious Disease"/>
            <person name="Wu L."/>
            <person name="Ma J."/>
        </authorList>
    </citation>
    <scope>NUCLEOTIDE SEQUENCE [LARGE SCALE GENOMIC DNA]</scope>
    <source>
        <strain evidence="3">JCM 17664</strain>
    </source>
</reference>
<dbReference type="PROSITE" id="PS50042">
    <property type="entry name" value="CNMP_BINDING_3"/>
    <property type="match status" value="1"/>
</dbReference>
<dbReference type="RefSeq" id="WP_344981036.1">
    <property type="nucleotide sequence ID" value="NZ_BAABFN010000021.1"/>
</dbReference>
<gene>
    <name evidence="2" type="ORF">GCM10023143_31070</name>
</gene>
<dbReference type="CDD" id="cd00038">
    <property type="entry name" value="CAP_ED"/>
    <property type="match status" value="1"/>
</dbReference>
<evidence type="ECO:0000313" key="3">
    <source>
        <dbReference type="Proteomes" id="UP001501207"/>
    </source>
</evidence>
<dbReference type="InterPro" id="IPR014710">
    <property type="entry name" value="RmlC-like_jellyroll"/>
</dbReference>
<evidence type="ECO:0000313" key="2">
    <source>
        <dbReference type="EMBL" id="GAA4318364.1"/>
    </source>
</evidence>
<dbReference type="SUPFAM" id="SSF51206">
    <property type="entry name" value="cAMP-binding domain-like"/>
    <property type="match status" value="1"/>
</dbReference>